<feature type="region of interest" description="Disordered" evidence="1">
    <location>
        <begin position="25"/>
        <end position="62"/>
    </location>
</feature>
<dbReference type="Proteomes" id="UP000606274">
    <property type="component" value="Unassembled WGS sequence"/>
</dbReference>
<reference evidence="2" key="1">
    <citation type="submission" date="2020-08" db="EMBL/GenBank/DDBJ databases">
        <title>Chromosome-level assembly of Southern catfish (Silurus meridionalis) provides insights into visual adaptation to the nocturnal and benthic lifestyles.</title>
        <authorList>
            <person name="Zhang Y."/>
            <person name="Wang D."/>
            <person name="Peng Z."/>
        </authorList>
    </citation>
    <scope>NUCLEOTIDE SEQUENCE</scope>
    <source>
        <strain evidence="2">SWU-2019-XX</strain>
        <tissue evidence="2">Muscle</tissue>
    </source>
</reference>
<dbReference type="EMBL" id="JABFDY010000024">
    <property type="protein sequence ID" value="KAF7689822.1"/>
    <property type="molecule type" value="Genomic_DNA"/>
</dbReference>
<feature type="compositionally biased region" description="Acidic residues" evidence="1">
    <location>
        <begin position="25"/>
        <end position="56"/>
    </location>
</feature>
<evidence type="ECO:0000256" key="1">
    <source>
        <dbReference type="SAM" id="MobiDB-lite"/>
    </source>
</evidence>
<gene>
    <name evidence="2" type="ORF">HF521_013175</name>
</gene>
<keyword evidence="3" id="KW-1185">Reference proteome</keyword>
<dbReference type="AlphaFoldDB" id="A0A8T0AFG1"/>
<organism evidence="2 3">
    <name type="scientific">Silurus meridionalis</name>
    <name type="common">Southern catfish</name>
    <name type="synonym">Silurus soldatovi meridionalis</name>
    <dbReference type="NCBI Taxonomy" id="175797"/>
    <lineage>
        <taxon>Eukaryota</taxon>
        <taxon>Metazoa</taxon>
        <taxon>Chordata</taxon>
        <taxon>Craniata</taxon>
        <taxon>Vertebrata</taxon>
        <taxon>Euteleostomi</taxon>
        <taxon>Actinopterygii</taxon>
        <taxon>Neopterygii</taxon>
        <taxon>Teleostei</taxon>
        <taxon>Ostariophysi</taxon>
        <taxon>Siluriformes</taxon>
        <taxon>Siluridae</taxon>
        <taxon>Silurus</taxon>
    </lineage>
</organism>
<name>A0A8T0AFG1_SILME</name>
<proteinExistence type="predicted"/>
<protein>
    <submittedName>
        <fullName evidence="2">Uncharacterized protein</fullName>
    </submittedName>
</protein>
<comment type="caution">
    <text evidence="2">The sequence shown here is derived from an EMBL/GenBank/DDBJ whole genome shotgun (WGS) entry which is preliminary data.</text>
</comment>
<accession>A0A8T0AFG1</accession>
<evidence type="ECO:0000313" key="2">
    <source>
        <dbReference type="EMBL" id="KAF7689822.1"/>
    </source>
</evidence>
<evidence type="ECO:0000313" key="3">
    <source>
        <dbReference type="Proteomes" id="UP000606274"/>
    </source>
</evidence>
<sequence length="235" mass="26400">MAASVIRTLSGFGASLPAQSCYIPPDEDELEDECEEELRDEVEVEDGFEEDEEESSGVESHVTDLSASDLYTEMTDRLLRFAELISSDVQRYFGRNRDSETCDLYAGRSRAEVNGRHRYYSDIIRVTSSEQAEEPKNLGPLAELFQNTQVKKQGLPMIQRRLPSSFWNEPLPQHPGVSADVPDLPSRSTQTINTTCSVPLISMSSSTTPDFSDLLAHWASDRDNNPEFTCEYTLT</sequence>
<dbReference type="OrthoDB" id="10065076at2759"/>